<feature type="transmembrane region" description="Helical" evidence="4">
    <location>
        <begin position="172"/>
        <end position="195"/>
    </location>
</feature>
<dbReference type="Gene3D" id="2.40.30.10">
    <property type="entry name" value="Translation factors"/>
    <property type="match status" value="1"/>
</dbReference>
<dbReference type="InterPro" id="IPR008254">
    <property type="entry name" value="Flavodoxin/NO_synth"/>
</dbReference>
<feature type="domain" description="Flavodoxin-like" evidence="5">
    <location>
        <begin position="371"/>
        <end position="506"/>
    </location>
</feature>
<proteinExistence type="predicted"/>
<dbReference type="OrthoDB" id="9816402at2"/>
<evidence type="ECO:0000256" key="3">
    <source>
        <dbReference type="ARBA" id="ARBA00023797"/>
    </source>
</evidence>
<dbReference type="GO" id="GO:0005829">
    <property type="term" value="C:cytosol"/>
    <property type="evidence" value="ECO:0007669"/>
    <property type="project" value="TreeGrafter"/>
</dbReference>
<dbReference type="PANTHER" id="PTHR19384:SF17">
    <property type="entry name" value="NADPH--CYTOCHROME P450 REDUCTASE"/>
    <property type="match status" value="1"/>
</dbReference>
<evidence type="ECO:0000256" key="1">
    <source>
        <dbReference type="ARBA" id="ARBA00022630"/>
    </source>
</evidence>
<feature type="domain" description="FAD-binding FR-type" evidence="6">
    <location>
        <begin position="522"/>
        <end position="645"/>
    </location>
</feature>
<dbReference type="InterPro" id="IPR017938">
    <property type="entry name" value="Riboflavin_synthase-like_b-brl"/>
</dbReference>
<dbReference type="PROSITE" id="PS51384">
    <property type="entry name" value="FAD_FR"/>
    <property type="match status" value="1"/>
</dbReference>
<feature type="transmembrane region" description="Helical" evidence="4">
    <location>
        <begin position="123"/>
        <end position="144"/>
    </location>
</feature>
<dbReference type="GO" id="GO:0003958">
    <property type="term" value="F:NADPH-hemoprotein reductase activity"/>
    <property type="evidence" value="ECO:0007669"/>
    <property type="project" value="UniProtKB-EC"/>
</dbReference>
<dbReference type="AlphaFoldDB" id="A0A4R6MD31"/>
<dbReference type="Pfam" id="PF00175">
    <property type="entry name" value="NAD_binding_1"/>
    <property type="match status" value="1"/>
</dbReference>
<dbReference type="Pfam" id="PF00258">
    <property type="entry name" value="Flavodoxin_1"/>
    <property type="match status" value="1"/>
</dbReference>
<dbReference type="InterPro" id="IPR039261">
    <property type="entry name" value="FNR_nucleotide-bd"/>
</dbReference>
<dbReference type="PROSITE" id="PS50902">
    <property type="entry name" value="FLAVODOXIN_LIKE"/>
    <property type="match status" value="1"/>
</dbReference>
<dbReference type="Pfam" id="PF03929">
    <property type="entry name" value="PepSY_TM"/>
    <property type="match status" value="1"/>
</dbReference>
<evidence type="ECO:0000259" key="6">
    <source>
        <dbReference type="PROSITE" id="PS51384"/>
    </source>
</evidence>
<gene>
    <name evidence="7" type="ORF">DFP79_0572</name>
</gene>
<feature type="transmembrane region" description="Helical" evidence="4">
    <location>
        <begin position="7"/>
        <end position="29"/>
    </location>
</feature>
<keyword evidence="4" id="KW-1133">Transmembrane helix</keyword>
<dbReference type="PROSITE" id="PS51257">
    <property type="entry name" value="PROKAR_LIPOPROTEIN"/>
    <property type="match status" value="1"/>
</dbReference>
<dbReference type="InterPro" id="IPR001433">
    <property type="entry name" value="OxRdtase_FAD/NAD-bd"/>
</dbReference>
<dbReference type="InterPro" id="IPR005625">
    <property type="entry name" value="PepSY-ass_TM"/>
</dbReference>
<dbReference type="RefSeq" id="WP_133502435.1">
    <property type="nucleotide sequence ID" value="NZ_SNXC01000009.1"/>
</dbReference>
<dbReference type="EC" id="1.6.2.4" evidence="3"/>
<evidence type="ECO:0000256" key="2">
    <source>
        <dbReference type="ARBA" id="ARBA00022643"/>
    </source>
</evidence>
<organism evidence="7 8">
    <name type="scientific">Marinomonas balearica</name>
    <dbReference type="NCBI Taxonomy" id="491947"/>
    <lineage>
        <taxon>Bacteria</taxon>
        <taxon>Pseudomonadati</taxon>
        <taxon>Pseudomonadota</taxon>
        <taxon>Gammaproteobacteria</taxon>
        <taxon>Oceanospirillales</taxon>
        <taxon>Oceanospirillaceae</taxon>
        <taxon>Marinomonas</taxon>
    </lineage>
</organism>
<feature type="transmembrane region" description="Helical" evidence="4">
    <location>
        <begin position="319"/>
        <end position="343"/>
    </location>
</feature>
<dbReference type="SUPFAM" id="SSF52343">
    <property type="entry name" value="Ferredoxin reductase-like, C-terminal NADP-linked domain"/>
    <property type="match status" value="1"/>
</dbReference>
<dbReference type="CDD" id="cd06201">
    <property type="entry name" value="SiR_like2"/>
    <property type="match status" value="1"/>
</dbReference>
<dbReference type="Proteomes" id="UP000294656">
    <property type="component" value="Unassembled WGS sequence"/>
</dbReference>
<evidence type="ECO:0000259" key="5">
    <source>
        <dbReference type="PROSITE" id="PS50902"/>
    </source>
</evidence>
<dbReference type="Gene3D" id="3.40.50.80">
    <property type="entry name" value="Nucleotide-binding domain of ferredoxin-NADP reductase (FNR) module"/>
    <property type="match status" value="1"/>
</dbReference>
<protein>
    <recommendedName>
        <fullName evidence="3">NADPH--hemoprotein reductase</fullName>
        <ecNumber evidence="3">1.6.2.4</ecNumber>
    </recommendedName>
</protein>
<reference evidence="7 8" key="1">
    <citation type="submission" date="2019-03" db="EMBL/GenBank/DDBJ databases">
        <title>Genomic Encyclopedia of Type Strains, Phase III (KMG-III): the genomes of soil and plant-associated and newly described type strains.</title>
        <authorList>
            <person name="Whitman W."/>
        </authorList>
    </citation>
    <scope>NUCLEOTIDE SEQUENCE [LARGE SCALE GENOMIC DNA]</scope>
    <source>
        <strain evidence="7 8">CECT 7378</strain>
    </source>
</reference>
<comment type="caution">
    <text evidence="7">The sequence shown here is derived from an EMBL/GenBank/DDBJ whole genome shotgun (WGS) entry which is preliminary data.</text>
</comment>
<keyword evidence="4" id="KW-0812">Transmembrane</keyword>
<evidence type="ECO:0000256" key="4">
    <source>
        <dbReference type="SAM" id="Phobius"/>
    </source>
</evidence>
<evidence type="ECO:0000313" key="7">
    <source>
        <dbReference type="EMBL" id="TDO99587.1"/>
    </source>
</evidence>
<name>A0A4R6MD31_9GAMM</name>
<dbReference type="InterPro" id="IPR001709">
    <property type="entry name" value="Flavoprot_Pyr_Nucl_cyt_Rdtase"/>
</dbReference>
<dbReference type="GO" id="GO:0010181">
    <property type="term" value="F:FMN binding"/>
    <property type="evidence" value="ECO:0007669"/>
    <property type="project" value="InterPro"/>
</dbReference>
<dbReference type="PRINTS" id="PR00371">
    <property type="entry name" value="FPNCR"/>
</dbReference>
<keyword evidence="2" id="KW-0288">FMN</keyword>
<accession>A0A4R6MD31</accession>
<dbReference type="InterPro" id="IPR017927">
    <property type="entry name" value="FAD-bd_FR_type"/>
</dbReference>
<keyword evidence="1" id="KW-0285">Flavoprotein</keyword>
<dbReference type="EMBL" id="SNXC01000009">
    <property type="protein sequence ID" value="TDO99587.1"/>
    <property type="molecule type" value="Genomic_DNA"/>
</dbReference>
<keyword evidence="8" id="KW-1185">Reference proteome</keyword>
<dbReference type="PANTHER" id="PTHR19384">
    <property type="entry name" value="NITRIC OXIDE SYNTHASE-RELATED"/>
    <property type="match status" value="1"/>
</dbReference>
<sequence>MSRLIHTWFALPATVFIILVALSGCFLSLETLNEAVSSPTLNTGQTSLATLAEKVTRTYPNAEQLTRTQNGHFLVSYSNAQGFQEDQIDPATGLKVKAYQRSDLYNWMKNFHRSLKMGDEGRMFVAFIAFALLTLSVSGLFLMIRRLGGIKHFFKLAKGNTSERLHIELSRFALVGSLILTVTALLLSGTTFSLIPEASTPDLAYPELSYSSSKEALSESVILDTFANSRTRYTHRPPHTQSLSIDRFTALQEVEASELVSLEFPYADDPSSVYSLETQSGLGYIDPTTGLWLDYQAHSNFYQISQFIRALHTGEGMGIWTLFLSLTSLILPIIGVSGIIMWARKRINSNVFGEKNRLNAQNDASAQEAKIIILVGSEGLSTWRFAQEFSQALIGAGNQVHLNKMNQVENQYAKATHVFFMTSTYGEGQAPSSASLFLEKAKHLSLPKDCQVNVLGFGDRQFTQFVGFAKQVDALVMKKEFKQMFPLTAIDKFCQASLETWIEKVSTCLNQSLCLKLDKKKVSSFQMQLFEQRHYGDEVNAPVRVLRFKAISNPATLLNPAIDEAAMLSSETSWPEFEVGDLVGIVPPGSNFARYYSLASNDQDDMLEICVRKQVDGECSGFLHALKEGDSIQAFIQKKASFRPAQDASSIIMIGAGTGMAPLQGFIKQNKKQVPYYLYWGGRLQHSDFIYEDSLSHALATSKLKQLRLAFSRSTKPQYVQNLITDDAKEILKRILDGAQIMVCGSRLMADGVRASLDNILKQEQLSVSDLEKAGRYIQDVY</sequence>
<keyword evidence="4" id="KW-0472">Membrane</keyword>
<dbReference type="GO" id="GO:0050660">
    <property type="term" value="F:flavin adenine dinucleotide binding"/>
    <property type="evidence" value="ECO:0007669"/>
    <property type="project" value="TreeGrafter"/>
</dbReference>
<dbReference type="InterPro" id="IPR029039">
    <property type="entry name" value="Flavoprotein-like_sf"/>
</dbReference>
<dbReference type="Gene3D" id="3.40.50.360">
    <property type="match status" value="1"/>
</dbReference>
<evidence type="ECO:0000313" key="8">
    <source>
        <dbReference type="Proteomes" id="UP000294656"/>
    </source>
</evidence>
<dbReference type="SUPFAM" id="SSF52218">
    <property type="entry name" value="Flavoproteins"/>
    <property type="match status" value="1"/>
</dbReference>
<dbReference type="SUPFAM" id="SSF63380">
    <property type="entry name" value="Riboflavin synthase domain-like"/>
    <property type="match status" value="1"/>
</dbReference>